<organism evidence="2 3">
    <name type="scientific">Grifola frondosa</name>
    <name type="common">Maitake</name>
    <name type="synonym">Polyporus frondosus</name>
    <dbReference type="NCBI Taxonomy" id="5627"/>
    <lineage>
        <taxon>Eukaryota</taxon>
        <taxon>Fungi</taxon>
        <taxon>Dikarya</taxon>
        <taxon>Basidiomycota</taxon>
        <taxon>Agaricomycotina</taxon>
        <taxon>Agaricomycetes</taxon>
        <taxon>Polyporales</taxon>
        <taxon>Grifolaceae</taxon>
        <taxon>Grifola</taxon>
    </lineage>
</organism>
<reference evidence="2 3" key="1">
    <citation type="submission" date="2016-03" db="EMBL/GenBank/DDBJ databases">
        <title>Whole genome sequencing of Grifola frondosa 9006-11.</title>
        <authorList>
            <person name="Min B."/>
            <person name="Park H."/>
            <person name="Kim J.-G."/>
            <person name="Cho H."/>
            <person name="Oh Y.-L."/>
            <person name="Kong W.-S."/>
            <person name="Choi I.-G."/>
        </authorList>
    </citation>
    <scope>NUCLEOTIDE SEQUENCE [LARGE SCALE GENOMIC DNA]</scope>
    <source>
        <strain evidence="2 3">9006-11</strain>
    </source>
</reference>
<gene>
    <name evidence="2" type="ORF">A0H81_03809</name>
</gene>
<evidence type="ECO:0000256" key="1">
    <source>
        <dbReference type="SAM" id="MobiDB-lite"/>
    </source>
</evidence>
<name>A0A1C7MKQ2_GRIFR</name>
<dbReference type="AlphaFoldDB" id="A0A1C7MKQ2"/>
<evidence type="ECO:0000313" key="3">
    <source>
        <dbReference type="Proteomes" id="UP000092993"/>
    </source>
</evidence>
<accession>A0A1C7MKQ2</accession>
<proteinExistence type="predicted"/>
<dbReference type="EMBL" id="LUGG01000003">
    <property type="protein sequence ID" value="OBZ77029.1"/>
    <property type="molecule type" value="Genomic_DNA"/>
</dbReference>
<protein>
    <submittedName>
        <fullName evidence="2">Uncharacterized protein</fullName>
    </submittedName>
</protein>
<feature type="compositionally biased region" description="Basic and acidic residues" evidence="1">
    <location>
        <begin position="137"/>
        <end position="150"/>
    </location>
</feature>
<evidence type="ECO:0000313" key="2">
    <source>
        <dbReference type="EMBL" id="OBZ77029.1"/>
    </source>
</evidence>
<sequence>MAAIPSSSYLPSGSALLSFWAFQRNPAFPDREPCNFYQDTFVSFLLTSCYPFLPLPSKATYCDSDNPKSTTQVHRIQSTRAQSLTSEVHLACTLARKRRPDKRGKKKEIGSRGSSWQPQAARREAGNATGGYEEERESERIRDVRRRQAE</sequence>
<feature type="compositionally biased region" description="Basic residues" evidence="1">
    <location>
        <begin position="95"/>
        <end position="106"/>
    </location>
</feature>
<comment type="caution">
    <text evidence="2">The sequence shown here is derived from an EMBL/GenBank/DDBJ whole genome shotgun (WGS) entry which is preliminary data.</text>
</comment>
<feature type="region of interest" description="Disordered" evidence="1">
    <location>
        <begin position="95"/>
        <end position="150"/>
    </location>
</feature>
<dbReference type="Proteomes" id="UP000092993">
    <property type="component" value="Unassembled WGS sequence"/>
</dbReference>
<keyword evidence="3" id="KW-1185">Reference proteome</keyword>